<sequence length="71" mass="7611">MTAISTLTGRCMERRPSKLRANCCGEPAGDQASIPLATPTAQRPDDRCDYRDALAARSMTSPASRAEIPAM</sequence>
<dbReference type="Proteomes" id="UP000193487">
    <property type="component" value="Unassembled WGS sequence"/>
</dbReference>
<gene>
    <name evidence="2" type="ORF">AWC14_01145</name>
</gene>
<evidence type="ECO:0000313" key="2">
    <source>
        <dbReference type="EMBL" id="ORW12222.1"/>
    </source>
</evidence>
<evidence type="ECO:0000256" key="1">
    <source>
        <dbReference type="SAM" id="MobiDB-lite"/>
    </source>
</evidence>
<proteinExistence type="predicted"/>
<name>A0A1X1YMD6_9MYCO</name>
<organism evidence="2 3">
    <name type="scientific">Mycobacterium kyorinense</name>
    <dbReference type="NCBI Taxonomy" id="487514"/>
    <lineage>
        <taxon>Bacteria</taxon>
        <taxon>Bacillati</taxon>
        <taxon>Actinomycetota</taxon>
        <taxon>Actinomycetes</taxon>
        <taxon>Mycobacteriales</taxon>
        <taxon>Mycobacteriaceae</taxon>
        <taxon>Mycobacterium</taxon>
    </lineage>
</organism>
<keyword evidence="3" id="KW-1185">Reference proteome</keyword>
<dbReference type="AlphaFoldDB" id="A0A1X1YMD6"/>
<reference evidence="2 3" key="1">
    <citation type="submission" date="2016-01" db="EMBL/GenBank/DDBJ databases">
        <title>The new phylogeny of the genus Mycobacterium.</title>
        <authorList>
            <person name="Tarcisio F."/>
            <person name="Conor M."/>
            <person name="Antonella G."/>
            <person name="Elisabetta G."/>
            <person name="Giulia F.S."/>
            <person name="Sara T."/>
            <person name="Anna F."/>
            <person name="Clotilde B."/>
            <person name="Roberto B."/>
            <person name="Veronica D.S."/>
            <person name="Fabio R."/>
            <person name="Monica P."/>
            <person name="Olivier J."/>
            <person name="Enrico T."/>
            <person name="Nicola S."/>
        </authorList>
    </citation>
    <scope>NUCLEOTIDE SEQUENCE [LARGE SCALE GENOMIC DNA]</scope>
    <source>
        <strain evidence="2 3">DSM 45166</strain>
    </source>
</reference>
<feature type="region of interest" description="Disordered" evidence="1">
    <location>
        <begin position="26"/>
        <end position="46"/>
    </location>
</feature>
<comment type="caution">
    <text evidence="2">The sequence shown here is derived from an EMBL/GenBank/DDBJ whole genome shotgun (WGS) entry which is preliminary data.</text>
</comment>
<evidence type="ECO:0000313" key="3">
    <source>
        <dbReference type="Proteomes" id="UP000193487"/>
    </source>
</evidence>
<dbReference type="EMBL" id="LQPE01000002">
    <property type="protein sequence ID" value="ORW12222.1"/>
    <property type="molecule type" value="Genomic_DNA"/>
</dbReference>
<protein>
    <submittedName>
        <fullName evidence="2">Uncharacterized protein</fullName>
    </submittedName>
</protein>
<accession>A0A1X1YMD6</accession>